<dbReference type="EMBL" id="GFAH01000690">
    <property type="protein sequence ID" value="JAV47699.1"/>
    <property type="molecule type" value="Transcribed_RNA"/>
</dbReference>
<sequence length="69" mass="8089">MKLTTFTSSLLFFILLCSNQNMNGAWAKPMEQDSFKIKRSSPAQERYCYDQCFENNIPFNKCRDLCSSF</sequence>
<feature type="chain" id="PRO_5012664628" evidence="1">
    <location>
        <begin position="28"/>
        <end position="69"/>
    </location>
</feature>
<name>A0A1W7R979_9SCOR</name>
<keyword evidence="1" id="KW-0732">Signal</keyword>
<reference evidence="2" key="1">
    <citation type="submission" date="2016-11" db="EMBL/GenBank/DDBJ databases">
        <title>Venom-gland transcriptomics and venom proteomics of the black-back scorpion (Hadrurus spadix) reveal detectability challenges and an unexplored realm of animal toxin diversity.</title>
        <authorList>
            <person name="Rokyta D.R."/>
            <person name="Ward M.J."/>
        </authorList>
    </citation>
    <scope>NUCLEOTIDE SEQUENCE</scope>
    <source>
        <tissue evidence="2">Venom gland</tissue>
    </source>
</reference>
<evidence type="ECO:0000256" key="1">
    <source>
        <dbReference type="SAM" id="SignalP"/>
    </source>
</evidence>
<organism evidence="2">
    <name type="scientific">Hadrurus spadix</name>
    <dbReference type="NCBI Taxonomy" id="141984"/>
    <lineage>
        <taxon>Eukaryota</taxon>
        <taxon>Metazoa</taxon>
        <taxon>Ecdysozoa</taxon>
        <taxon>Arthropoda</taxon>
        <taxon>Chelicerata</taxon>
        <taxon>Arachnida</taxon>
        <taxon>Scorpiones</taxon>
        <taxon>Iurida</taxon>
        <taxon>Iuroidea</taxon>
        <taxon>Hadrurus</taxon>
    </lineage>
</organism>
<accession>A0A1W7R979</accession>
<feature type="signal peptide" evidence="1">
    <location>
        <begin position="1"/>
        <end position="27"/>
    </location>
</feature>
<dbReference type="AlphaFoldDB" id="A0A1W7R979"/>
<evidence type="ECO:0000313" key="2">
    <source>
        <dbReference type="EMBL" id="JAV47699.1"/>
    </source>
</evidence>
<protein>
    <submittedName>
        <fullName evidence="2">Venom protein</fullName>
    </submittedName>
</protein>
<proteinExistence type="predicted"/>